<sequence>MYCKYVRLIFGNAESYIPTIKSFLLINFDIIDLNCLIDFHRLSHNFKQLMRVVIRTCSCEILPLWSYLSVTASNERYCHYLRGTLYFLFIIYGYISLTCSFEGGGGSTTTIASGGSDVVACVGVIDVVIIVGAPADGAPGGMTVAAAATAALAVVLPQFSVAAGGCFVGGGGAGGTTTSSSMVHTRSSMGNLKLISLVL</sequence>
<evidence type="ECO:0000313" key="1">
    <source>
        <dbReference type="EMBL" id="KNC24918.1"/>
    </source>
</evidence>
<organism evidence="1 2">
    <name type="scientific">Lucilia cuprina</name>
    <name type="common">Green bottle fly</name>
    <name type="synonym">Australian sheep blowfly</name>
    <dbReference type="NCBI Taxonomy" id="7375"/>
    <lineage>
        <taxon>Eukaryota</taxon>
        <taxon>Metazoa</taxon>
        <taxon>Ecdysozoa</taxon>
        <taxon>Arthropoda</taxon>
        <taxon>Hexapoda</taxon>
        <taxon>Insecta</taxon>
        <taxon>Pterygota</taxon>
        <taxon>Neoptera</taxon>
        <taxon>Endopterygota</taxon>
        <taxon>Diptera</taxon>
        <taxon>Brachycera</taxon>
        <taxon>Muscomorpha</taxon>
        <taxon>Oestroidea</taxon>
        <taxon>Calliphoridae</taxon>
        <taxon>Luciliinae</taxon>
        <taxon>Lucilia</taxon>
    </lineage>
</organism>
<comment type="caution">
    <text evidence="1">The sequence shown here is derived from an EMBL/GenBank/DDBJ whole genome shotgun (WGS) entry which is preliminary data.</text>
</comment>
<dbReference type="AlphaFoldDB" id="A0A0L0BY06"/>
<dbReference type="Proteomes" id="UP000037069">
    <property type="component" value="Unassembled WGS sequence"/>
</dbReference>
<proteinExistence type="predicted"/>
<keyword evidence="2" id="KW-1185">Reference proteome</keyword>
<reference evidence="1 2" key="1">
    <citation type="journal article" date="2015" name="Nat. Commun.">
        <title>Lucilia cuprina genome unlocks parasitic fly biology to underpin future interventions.</title>
        <authorList>
            <person name="Anstead C.A."/>
            <person name="Korhonen P.K."/>
            <person name="Young N.D."/>
            <person name="Hall R.S."/>
            <person name="Jex A.R."/>
            <person name="Murali S.C."/>
            <person name="Hughes D.S."/>
            <person name="Lee S.F."/>
            <person name="Perry T."/>
            <person name="Stroehlein A.J."/>
            <person name="Ansell B.R."/>
            <person name="Breugelmans B."/>
            <person name="Hofmann A."/>
            <person name="Qu J."/>
            <person name="Dugan S."/>
            <person name="Lee S.L."/>
            <person name="Chao H."/>
            <person name="Dinh H."/>
            <person name="Han Y."/>
            <person name="Doddapaneni H.V."/>
            <person name="Worley K.C."/>
            <person name="Muzny D.M."/>
            <person name="Ioannidis P."/>
            <person name="Waterhouse R.M."/>
            <person name="Zdobnov E.M."/>
            <person name="James P.J."/>
            <person name="Bagnall N.H."/>
            <person name="Kotze A.C."/>
            <person name="Gibbs R.A."/>
            <person name="Richards S."/>
            <person name="Batterham P."/>
            <person name="Gasser R.B."/>
        </authorList>
    </citation>
    <scope>NUCLEOTIDE SEQUENCE [LARGE SCALE GENOMIC DNA]</scope>
    <source>
        <strain evidence="1 2">LS</strain>
        <tissue evidence="1">Full body</tissue>
    </source>
</reference>
<name>A0A0L0BY06_LUCCU</name>
<accession>A0A0L0BY06</accession>
<gene>
    <name evidence="1" type="ORF">FF38_05646</name>
</gene>
<protein>
    <submittedName>
        <fullName evidence="1">Uncharacterized protein</fullName>
    </submittedName>
</protein>
<dbReference type="EMBL" id="JRES01001166">
    <property type="protein sequence ID" value="KNC24918.1"/>
    <property type="molecule type" value="Genomic_DNA"/>
</dbReference>
<evidence type="ECO:0000313" key="2">
    <source>
        <dbReference type="Proteomes" id="UP000037069"/>
    </source>
</evidence>